<evidence type="ECO:0000256" key="2">
    <source>
        <dbReference type="ARBA" id="ARBA00022478"/>
    </source>
</evidence>
<accession>A0ABU5CT42</accession>
<evidence type="ECO:0000256" key="5">
    <source>
        <dbReference type="ARBA" id="ARBA00023163"/>
    </source>
</evidence>
<dbReference type="Gene3D" id="1.10.10.1250">
    <property type="entry name" value="RNA polymerase, subunit delta, N-terminal domain"/>
    <property type="match status" value="1"/>
</dbReference>
<evidence type="ECO:0000256" key="1">
    <source>
        <dbReference type="ARBA" id="ARBA00009828"/>
    </source>
</evidence>
<reference evidence="8 9" key="1">
    <citation type="submission" date="2023-10" db="EMBL/GenBank/DDBJ databases">
        <title>Virgibacillus soli CC-YMP-6 genome.</title>
        <authorList>
            <person name="Miliotis G."/>
            <person name="Sengupta P."/>
            <person name="Hameed A."/>
            <person name="Chuvochina M."/>
            <person name="Mcdonagh F."/>
            <person name="Simpson A.C."/>
            <person name="Singh N.K."/>
            <person name="Rekha P.D."/>
            <person name="Raman K."/>
            <person name="Hugenholtz P."/>
            <person name="Venkateswaran K."/>
        </authorList>
    </citation>
    <scope>NUCLEOTIDE SEQUENCE [LARGE SCALE GENOMIC DNA]</scope>
    <source>
        <strain evidence="8 9">CC-YMP-6</strain>
    </source>
</reference>
<evidence type="ECO:0000256" key="3">
    <source>
        <dbReference type="ARBA" id="ARBA00022679"/>
    </source>
</evidence>
<dbReference type="GO" id="GO:0003899">
    <property type="term" value="F:DNA-directed RNA polymerase activity"/>
    <property type="evidence" value="ECO:0007669"/>
    <property type="project" value="UniProtKB-EC"/>
</dbReference>
<comment type="caution">
    <text evidence="8">The sequence shown here is derived from an EMBL/GenBank/DDBJ whole genome shotgun (WGS) entry which is preliminary data.</text>
</comment>
<evidence type="ECO:0000313" key="9">
    <source>
        <dbReference type="Proteomes" id="UP001275315"/>
    </source>
</evidence>
<protein>
    <recommendedName>
        <fullName evidence="6">RNAP delta factor</fullName>
    </recommendedName>
</protein>
<evidence type="ECO:0000259" key="7">
    <source>
        <dbReference type="PROSITE" id="PS51913"/>
    </source>
</evidence>
<keyword evidence="3 8" id="KW-0808">Transferase</keyword>
<organism evidence="8 9">
    <name type="scientific">Paracerasibacillus soli</name>
    <dbReference type="NCBI Taxonomy" id="480284"/>
    <lineage>
        <taxon>Bacteria</taxon>
        <taxon>Bacillati</taxon>
        <taxon>Bacillota</taxon>
        <taxon>Bacilli</taxon>
        <taxon>Bacillales</taxon>
        <taxon>Bacillaceae</taxon>
        <taxon>Paracerasibacillus</taxon>
    </lineage>
</organism>
<dbReference type="PROSITE" id="PS51913">
    <property type="entry name" value="HTH_HARE"/>
    <property type="match status" value="1"/>
</dbReference>
<dbReference type="InterPro" id="IPR029757">
    <property type="entry name" value="RpoE"/>
</dbReference>
<keyword evidence="9" id="KW-1185">Reference proteome</keyword>
<name>A0ABU5CT42_9BACI</name>
<dbReference type="InterPro" id="IPR038087">
    <property type="entry name" value="RNAP_delta_N_dom_sf"/>
</dbReference>
<comment type="similarity">
    <text evidence="1">Belongs to the RpoE family.</text>
</comment>
<sequence length="116" mass="13897">MSLADYSKEQLQDMSMIEIANLILIDEKKAMDFRDIFEKVAEIKGYSENQKIEYMAQFYTDLNVNGHFMTLGSNMWGLKRWYPVEQIDEDITVTPKKKRRKRRKRLLKISMKLKKI</sequence>
<evidence type="ECO:0000313" key="8">
    <source>
        <dbReference type="EMBL" id="MDY0409517.1"/>
    </source>
</evidence>
<dbReference type="EMBL" id="JAWDIQ010000002">
    <property type="protein sequence ID" value="MDY0409517.1"/>
    <property type="molecule type" value="Genomic_DNA"/>
</dbReference>
<evidence type="ECO:0000256" key="4">
    <source>
        <dbReference type="ARBA" id="ARBA00022695"/>
    </source>
</evidence>
<dbReference type="RefSeq" id="WP_320380316.1">
    <property type="nucleotide sequence ID" value="NZ_JAWDIQ010000002.1"/>
</dbReference>
<dbReference type="GO" id="GO:0000428">
    <property type="term" value="C:DNA-directed RNA polymerase complex"/>
    <property type="evidence" value="ECO:0007669"/>
    <property type="project" value="UniProtKB-KW"/>
</dbReference>
<keyword evidence="2 8" id="KW-0240">DNA-directed RNA polymerase</keyword>
<dbReference type="Pfam" id="PF05066">
    <property type="entry name" value="HARE-HTH"/>
    <property type="match status" value="1"/>
</dbReference>
<gene>
    <name evidence="8" type="primary">rpoE</name>
    <name evidence="8" type="ORF">RWD45_14170</name>
</gene>
<dbReference type="InterPro" id="IPR007759">
    <property type="entry name" value="Asxl_HARE-HTH"/>
</dbReference>
<feature type="domain" description="HTH HARE-type" evidence="7">
    <location>
        <begin position="14"/>
        <end position="81"/>
    </location>
</feature>
<proteinExistence type="inferred from homology"/>
<keyword evidence="4 8" id="KW-0548">Nucleotidyltransferase</keyword>
<dbReference type="NCBIfam" id="TIGR04567">
    <property type="entry name" value="RNAP_delt_lowGC"/>
    <property type="match status" value="1"/>
</dbReference>
<dbReference type="Proteomes" id="UP001275315">
    <property type="component" value="Unassembled WGS sequence"/>
</dbReference>
<evidence type="ECO:0000256" key="6">
    <source>
        <dbReference type="ARBA" id="ARBA00031937"/>
    </source>
</evidence>
<keyword evidence="5" id="KW-0804">Transcription</keyword>